<dbReference type="InterPro" id="IPR014913">
    <property type="entry name" value="YppE-like"/>
</dbReference>
<dbReference type="OrthoDB" id="2361079at2"/>
<dbReference type="SUPFAM" id="SSF140415">
    <property type="entry name" value="YppE-like"/>
    <property type="match status" value="1"/>
</dbReference>
<dbReference type="AlphaFoldDB" id="A0A417YVG1"/>
<dbReference type="Gene3D" id="1.20.120.440">
    <property type="entry name" value="YppE-like"/>
    <property type="match status" value="1"/>
</dbReference>
<dbReference type="InterPro" id="IPR023351">
    <property type="entry name" value="YppE-like_sf"/>
</dbReference>
<dbReference type="Proteomes" id="UP000284416">
    <property type="component" value="Unassembled WGS sequence"/>
</dbReference>
<comment type="caution">
    <text evidence="1">The sequence shown here is derived from an EMBL/GenBank/DDBJ whole genome shotgun (WGS) entry which is preliminary data.</text>
</comment>
<evidence type="ECO:0000313" key="1">
    <source>
        <dbReference type="EMBL" id="RHW41286.1"/>
    </source>
</evidence>
<evidence type="ECO:0000313" key="2">
    <source>
        <dbReference type="Proteomes" id="UP000284416"/>
    </source>
</evidence>
<accession>A0A417YVG1</accession>
<proteinExistence type="predicted"/>
<name>A0A417YVG1_9BACI</name>
<dbReference type="Pfam" id="PF08807">
    <property type="entry name" value="DUF1798"/>
    <property type="match status" value="1"/>
</dbReference>
<reference evidence="1 2" key="1">
    <citation type="journal article" date="2017" name="Int. J. Syst. Evol. Microbiol.">
        <title>Bacillus notoginsengisoli sp. nov., a novel bacterium isolated from the rhizosphere of Panax notoginseng.</title>
        <authorList>
            <person name="Zhang M.Y."/>
            <person name="Cheng J."/>
            <person name="Cai Y."/>
            <person name="Zhang T.Y."/>
            <person name="Wu Y.Y."/>
            <person name="Manikprabhu D."/>
            <person name="Li W.J."/>
            <person name="Zhang Y.X."/>
        </authorList>
    </citation>
    <scope>NUCLEOTIDE SEQUENCE [LARGE SCALE GENOMIC DNA]</scope>
    <source>
        <strain evidence="1 2">JCM 30743</strain>
    </source>
</reference>
<organism evidence="1 2">
    <name type="scientific">Neobacillus notoginsengisoli</name>
    <dbReference type="NCBI Taxonomy" id="1578198"/>
    <lineage>
        <taxon>Bacteria</taxon>
        <taxon>Bacillati</taxon>
        <taxon>Bacillota</taxon>
        <taxon>Bacilli</taxon>
        <taxon>Bacillales</taxon>
        <taxon>Bacillaceae</taxon>
        <taxon>Neobacillus</taxon>
    </lineage>
</organism>
<keyword evidence="2" id="KW-1185">Reference proteome</keyword>
<gene>
    <name evidence="1" type="ORF">D1B31_10165</name>
</gene>
<protein>
    <submittedName>
        <fullName evidence="1">DUF1798 family protein</fullName>
    </submittedName>
</protein>
<dbReference type="RefSeq" id="WP_118920660.1">
    <property type="nucleotide sequence ID" value="NZ_QWEG01000005.1"/>
</dbReference>
<dbReference type="EMBL" id="QWEG01000005">
    <property type="protein sequence ID" value="RHW41286.1"/>
    <property type="molecule type" value="Genomic_DNA"/>
</dbReference>
<sequence>MNYLKELTEKLIEYNRQFVTTFEKTREKNEDGDFYGRVKPFFEEVKKINDEWKKAALEGDRLLNGAGISQKQIETAHEHIDQLAVQAFFVKTSRYIFMNSSRTVDYTLRLLLEKIREEKSD</sequence>